<feature type="domain" description="23S rRNA (guanine(745)-N(1))-methyltransferase N-terminal" evidence="4">
    <location>
        <begin position="10"/>
        <end position="44"/>
    </location>
</feature>
<dbReference type="InterPro" id="IPR029063">
    <property type="entry name" value="SAM-dependent_MTases_sf"/>
</dbReference>
<feature type="binding site" evidence="2">
    <location>
        <position position="181"/>
    </location>
    <ligand>
        <name>S-adenosyl-L-methionine</name>
        <dbReference type="ChEBI" id="CHEBI:59789"/>
    </ligand>
</feature>
<feature type="binding site" evidence="1">
    <location>
        <position position="31"/>
    </location>
    <ligand>
        <name>Zn(2+)</name>
        <dbReference type="ChEBI" id="CHEBI:29105"/>
    </ligand>
</feature>
<feature type="binding site" evidence="2">
    <location>
        <position position="71"/>
    </location>
    <ligand>
        <name>S-adenosyl-L-methionine</name>
        <dbReference type="ChEBI" id="CHEBI:59789"/>
    </ligand>
</feature>
<dbReference type="CDD" id="cd02440">
    <property type="entry name" value="AdoMet_MTases"/>
    <property type="match status" value="1"/>
</dbReference>
<dbReference type="SUPFAM" id="SSF53335">
    <property type="entry name" value="S-adenosyl-L-methionine-dependent methyltransferases"/>
    <property type="match status" value="1"/>
</dbReference>
<dbReference type="Pfam" id="PF21302">
    <property type="entry name" value="Zn_ribbon_RlmA"/>
    <property type="match status" value="1"/>
</dbReference>
<dbReference type="AlphaFoldDB" id="A0A7W7ZXI5"/>
<dbReference type="GO" id="GO:0046872">
    <property type="term" value="F:metal ion binding"/>
    <property type="evidence" value="ECO:0007669"/>
    <property type="project" value="UniProtKB-KW"/>
</dbReference>
<evidence type="ECO:0000259" key="4">
    <source>
        <dbReference type="Pfam" id="PF21302"/>
    </source>
</evidence>
<feature type="binding site" evidence="1">
    <location>
        <position position="11"/>
    </location>
    <ligand>
        <name>Zn(2+)</name>
        <dbReference type="ChEBI" id="CHEBI:29105"/>
    </ligand>
</feature>
<dbReference type="GO" id="GO:0052911">
    <property type="term" value="F:23S rRNA (guanine(745)-N(1))-methyltransferase activity"/>
    <property type="evidence" value="ECO:0007669"/>
    <property type="project" value="UniProtKB-EC"/>
</dbReference>
<evidence type="ECO:0000313" key="6">
    <source>
        <dbReference type="Proteomes" id="UP000568380"/>
    </source>
</evidence>
<feature type="binding site" evidence="1">
    <location>
        <position position="14"/>
    </location>
    <ligand>
        <name>Zn(2+)</name>
        <dbReference type="ChEBI" id="CHEBI:29105"/>
    </ligand>
</feature>
<keyword evidence="1" id="KW-0479">Metal-binding</keyword>
<dbReference type="PIRSF" id="PIRSF018249">
    <property type="entry name" value="MyrA_prd"/>
    <property type="match status" value="1"/>
</dbReference>
<feature type="binding site" evidence="2">
    <location>
        <begin position="95"/>
        <end position="96"/>
    </location>
    <ligand>
        <name>S-adenosyl-L-methionine</name>
        <dbReference type="ChEBI" id="CHEBI:59789"/>
    </ligand>
</feature>
<dbReference type="InterPro" id="IPR013216">
    <property type="entry name" value="Methyltransf_11"/>
</dbReference>
<proteinExistence type="predicted"/>
<keyword evidence="2" id="KW-0949">S-adenosyl-L-methionine</keyword>
<evidence type="ECO:0000256" key="2">
    <source>
        <dbReference type="PIRSR" id="PIRSR018249-2"/>
    </source>
</evidence>
<comment type="caution">
    <text evidence="5">The sequence shown here is derived from an EMBL/GenBank/DDBJ whole genome shotgun (WGS) entry which is preliminary data.</text>
</comment>
<keyword evidence="1" id="KW-0862">Zinc</keyword>
<feature type="binding site" evidence="1">
    <location>
        <position position="27"/>
    </location>
    <ligand>
        <name>Zn(2+)</name>
        <dbReference type="ChEBI" id="CHEBI:29105"/>
    </ligand>
</feature>
<evidence type="ECO:0000313" key="5">
    <source>
        <dbReference type="EMBL" id="MBB5075675.1"/>
    </source>
</evidence>
<dbReference type="Gene3D" id="3.40.50.150">
    <property type="entry name" value="Vaccinia Virus protein VP39"/>
    <property type="match status" value="1"/>
</dbReference>
<dbReference type="Pfam" id="PF08241">
    <property type="entry name" value="Methyltransf_11"/>
    <property type="match status" value="1"/>
</dbReference>
<reference evidence="5 6" key="1">
    <citation type="submission" date="2020-08" db="EMBL/GenBank/DDBJ databases">
        <title>Genomic Encyclopedia of Type Strains, Phase IV (KMG-IV): sequencing the most valuable type-strain genomes for metagenomic binning, comparative biology and taxonomic classification.</title>
        <authorList>
            <person name="Goeker M."/>
        </authorList>
    </citation>
    <scope>NUCLEOTIDE SEQUENCE [LARGE SCALE GENOMIC DNA]</scope>
    <source>
        <strain evidence="5 6">DSM 45385</strain>
    </source>
</reference>
<name>A0A7W7ZXI5_9ACTN</name>
<gene>
    <name evidence="5" type="ORF">HNR40_001121</name>
</gene>
<dbReference type="Proteomes" id="UP000568380">
    <property type="component" value="Unassembled WGS sequence"/>
</dbReference>
<protein>
    <submittedName>
        <fullName evidence="5">23S rRNA (Guanine745-N1)-methyltransferase</fullName>
        <ecNumber evidence="5">2.1.1.187</ecNumber>
    </submittedName>
</protein>
<sequence length="283" mass="29862">MLADAVPYLVCPVCRGAFELLPGTVRCASGHAFDIARQGYVSLLTGSKPPGTADTPQMVASREAFLGAGHYAPLAGELASICSGASVVVDAGAGTGYYLARALGPSAIGIAFDVSKHAVKRAARAHERAGAFVGDVWQPLPIADGVADVVLDVFAPRNGPEFARVLRPDGRLVVVTPASGHLRPLVEELGLLTVDEDKRERVARSLPDFTLAGQSTLAYDLELGPDEVAEVVRMGPSAWHLEDDVLRARISRLFAEKNLGKVSTQVAFELSIFVTGPRSRAVP</sequence>
<keyword evidence="5" id="KW-0808">Transferase</keyword>
<organism evidence="5 6">
    <name type="scientific">Nonomuraea endophytica</name>
    <dbReference type="NCBI Taxonomy" id="714136"/>
    <lineage>
        <taxon>Bacteria</taxon>
        <taxon>Bacillati</taxon>
        <taxon>Actinomycetota</taxon>
        <taxon>Actinomycetes</taxon>
        <taxon>Streptosporangiales</taxon>
        <taxon>Streptosporangiaceae</taxon>
        <taxon>Nonomuraea</taxon>
    </lineage>
</organism>
<evidence type="ECO:0000256" key="1">
    <source>
        <dbReference type="PIRSR" id="PIRSR018249-1"/>
    </source>
</evidence>
<evidence type="ECO:0000259" key="3">
    <source>
        <dbReference type="Pfam" id="PF08241"/>
    </source>
</evidence>
<accession>A0A7W7ZXI5</accession>
<feature type="domain" description="Methyltransferase type 11" evidence="3">
    <location>
        <begin position="89"/>
        <end position="174"/>
    </location>
</feature>
<dbReference type="EC" id="2.1.1.187" evidence="5"/>
<keyword evidence="5" id="KW-0489">Methyltransferase</keyword>
<dbReference type="EMBL" id="JACHIN010000001">
    <property type="protein sequence ID" value="MBB5075675.1"/>
    <property type="molecule type" value="Genomic_DNA"/>
</dbReference>
<dbReference type="InterPro" id="IPR048647">
    <property type="entry name" value="RlmA_N"/>
</dbReference>
<keyword evidence="6" id="KW-1185">Reference proteome</keyword>
<dbReference type="InterPro" id="IPR016718">
    <property type="entry name" value="rRNA_m1G-MeTrfase_A_prd"/>
</dbReference>
<dbReference type="RefSeq" id="WP_184958838.1">
    <property type="nucleotide sequence ID" value="NZ_JACHIN010000001.1"/>
</dbReference>